<feature type="compositionally biased region" description="Basic and acidic residues" evidence="1">
    <location>
        <begin position="31"/>
        <end position="40"/>
    </location>
</feature>
<accession>A0A3P7J240</accession>
<feature type="region of interest" description="Disordered" evidence="1">
    <location>
        <begin position="31"/>
        <end position="81"/>
    </location>
</feature>
<evidence type="ECO:0000313" key="3">
    <source>
        <dbReference type="Proteomes" id="UP000270094"/>
    </source>
</evidence>
<feature type="compositionally biased region" description="Basic and acidic residues" evidence="1">
    <location>
        <begin position="60"/>
        <end position="73"/>
    </location>
</feature>
<dbReference type="EMBL" id="UYYB01016602">
    <property type="protein sequence ID" value="VDM70557.1"/>
    <property type="molecule type" value="Genomic_DNA"/>
</dbReference>
<feature type="compositionally biased region" description="Polar residues" evidence="1">
    <location>
        <begin position="43"/>
        <end position="56"/>
    </location>
</feature>
<evidence type="ECO:0000256" key="1">
    <source>
        <dbReference type="SAM" id="MobiDB-lite"/>
    </source>
</evidence>
<reference evidence="2 3" key="1">
    <citation type="submission" date="2018-11" db="EMBL/GenBank/DDBJ databases">
        <authorList>
            <consortium name="Pathogen Informatics"/>
        </authorList>
    </citation>
    <scope>NUCLEOTIDE SEQUENCE [LARGE SCALE GENOMIC DNA]</scope>
</reference>
<name>A0A3P7J240_STRVU</name>
<proteinExistence type="predicted"/>
<keyword evidence="3" id="KW-1185">Reference proteome</keyword>
<evidence type="ECO:0000313" key="2">
    <source>
        <dbReference type="EMBL" id="VDM70557.1"/>
    </source>
</evidence>
<sequence>MSFTNAELRGVEDDMVTAKLQRGMRNLRLKLTSEAREREQPSLAVQRTLPSEQLNPTEAAIDRRDKDIEHGDEVQLASAYS</sequence>
<protein>
    <submittedName>
        <fullName evidence="2">Uncharacterized protein</fullName>
    </submittedName>
</protein>
<gene>
    <name evidence="2" type="ORF">SVUK_LOCUS5555</name>
</gene>
<organism evidence="2 3">
    <name type="scientific">Strongylus vulgaris</name>
    <name type="common">Blood worm</name>
    <dbReference type="NCBI Taxonomy" id="40348"/>
    <lineage>
        <taxon>Eukaryota</taxon>
        <taxon>Metazoa</taxon>
        <taxon>Ecdysozoa</taxon>
        <taxon>Nematoda</taxon>
        <taxon>Chromadorea</taxon>
        <taxon>Rhabditida</taxon>
        <taxon>Rhabditina</taxon>
        <taxon>Rhabditomorpha</taxon>
        <taxon>Strongyloidea</taxon>
        <taxon>Strongylidae</taxon>
        <taxon>Strongylus</taxon>
    </lineage>
</organism>
<dbReference type="Proteomes" id="UP000270094">
    <property type="component" value="Unassembled WGS sequence"/>
</dbReference>
<dbReference type="AlphaFoldDB" id="A0A3P7J240"/>